<accession>A0A1X7FNN4</accession>
<dbReference type="STRING" id="28094.SAMN06295900_1105"/>
<dbReference type="InterPro" id="IPR052897">
    <property type="entry name" value="Sec-Metab_Biosynth_Hydrolase"/>
</dbReference>
<dbReference type="SUPFAM" id="SSF53474">
    <property type="entry name" value="alpha/beta-Hydrolases"/>
    <property type="match status" value="1"/>
</dbReference>
<gene>
    <name evidence="3" type="ORF">SAMN06295900_1105</name>
</gene>
<dbReference type="Pfam" id="PF12697">
    <property type="entry name" value="Abhydrolase_6"/>
    <property type="match status" value="1"/>
</dbReference>
<feature type="chain" id="PRO_5012823998" evidence="1">
    <location>
        <begin position="30"/>
        <end position="266"/>
    </location>
</feature>
<keyword evidence="1" id="KW-0732">Signal</keyword>
<dbReference type="PANTHER" id="PTHR37017:SF11">
    <property type="entry name" value="ESTERASE_LIPASE_THIOESTERASE DOMAIN-CONTAINING PROTEIN"/>
    <property type="match status" value="1"/>
</dbReference>
<dbReference type="PANTHER" id="PTHR37017">
    <property type="entry name" value="AB HYDROLASE-1 DOMAIN-CONTAINING PROTEIN-RELATED"/>
    <property type="match status" value="1"/>
</dbReference>
<evidence type="ECO:0000313" key="3">
    <source>
        <dbReference type="EMBL" id="SMF54906.1"/>
    </source>
</evidence>
<evidence type="ECO:0000313" key="4">
    <source>
        <dbReference type="Proteomes" id="UP000192911"/>
    </source>
</evidence>
<dbReference type="GeneID" id="95553322"/>
<sequence length="266" mass="27943">MSNHSSKRRPFAAIAAGLAAVVLSHGAVAAESSPPPTSAAPIHNVVLVHGAYADASSWQEVIARLQKAGMHVTAVQNPLTSLADSVAATERALAQQDGPTILVGHSWGGMVVSQAGVDPKVAGLVYVAARAPDAGEDYTALAAKFPTPPASAGLVKSGGYAQFNEHAFIHDFAGDLDRARAEVLYAEQAPIADTLFSARTTEAAWRTKPSWYAVSTEDRTISPELERFMAKRMKATTIEVPASHLSLISHADEIADLIVQAAHNAH</sequence>
<feature type="signal peptide" evidence="1">
    <location>
        <begin position="1"/>
        <end position="29"/>
    </location>
</feature>
<dbReference type="OrthoDB" id="9112061at2"/>
<dbReference type="RefSeq" id="WP_085228754.1">
    <property type="nucleotide sequence ID" value="NZ_BSQD01000007.1"/>
</dbReference>
<keyword evidence="3" id="KW-0378">Hydrolase</keyword>
<name>A0A1X7FNN4_TRICW</name>
<dbReference type="GO" id="GO:0016787">
    <property type="term" value="F:hydrolase activity"/>
    <property type="evidence" value="ECO:0007669"/>
    <property type="project" value="UniProtKB-KW"/>
</dbReference>
<dbReference type="EMBL" id="FXAH01000010">
    <property type="protein sequence ID" value="SMF54906.1"/>
    <property type="molecule type" value="Genomic_DNA"/>
</dbReference>
<evidence type="ECO:0000259" key="2">
    <source>
        <dbReference type="Pfam" id="PF12697"/>
    </source>
</evidence>
<dbReference type="InterPro" id="IPR029058">
    <property type="entry name" value="AB_hydrolase_fold"/>
</dbReference>
<dbReference type="Gene3D" id="3.40.50.1820">
    <property type="entry name" value="alpha/beta hydrolase"/>
    <property type="match status" value="1"/>
</dbReference>
<reference evidence="4" key="1">
    <citation type="submission" date="2017-04" db="EMBL/GenBank/DDBJ databases">
        <authorList>
            <person name="Varghese N."/>
            <person name="Submissions S."/>
        </authorList>
    </citation>
    <scope>NUCLEOTIDE SEQUENCE [LARGE SCALE GENOMIC DNA]</scope>
    <source>
        <strain evidence="4">Ballard 720</strain>
    </source>
</reference>
<proteinExistence type="predicted"/>
<evidence type="ECO:0000256" key="1">
    <source>
        <dbReference type="SAM" id="SignalP"/>
    </source>
</evidence>
<dbReference type="InterPro" id="IPR000073">
    <property type="entry name" value="AB_hydrolase_1"/>
</dbReference>
<organism evidence="3 4">
    <name type="scientific">Trinickia caryophylli</name>
    <name type="common">Paraburkholderia caryophylli</name>
    <dbReference type="NCBI Taxonomy" id="28094"/>
    <lineage>
        <taxon>Bacteria</taxon>
        <taxon>Pseudomonadati</taxon>
        <taxon>Pseudomonadota</taxon>
        <taxon>Betaproteobacteria</taxon>
        <taxon>Burkholderiales</taxon>
        <taxon>Burkholderiaceae</taxon>
        <taxon>Trinickia</taxon>
    </lineage>
</organism>
<dbReference type="AlphaFoldDB" id="A0A1X7FNN4"/>
<keyword evidence="4" id="KW-1185">Reference proteome</keyword>
<dbReference type="Proteomes" id="UP000192911">
    <property type="component" value="Unassembled WGS sequence"/>
</dbReference>
<feature type="domain" description="AB hydrolase-1" evidence="2">
    <location>
        <begin position="45"/>
        <end position="256"/>
    </location>
</feature>
<protein>
    <submittedName>
        <fullName evidence="3">Predicted esterase of the alpha/beta hydrolase fold</fullName>
    </submittedName>
</protein>